<reference evidence="1 2" key="1">
    <citation type="submission" date="2019-05" db="EMBL/GenBank/DDBJ databases">
        <title>The Complete Genome Sequence of the n-alkane-degrading Desulfoglaeba alkanexedens ALDC reveals multiple alkylsuccinate synthase gene clusters.</title>
        <authorList>
            <person name="Callaghan A.V."/>
            <person name="Davidova I.A."/>
            <person name="Duncan K.E."/>
            <person name="Morris B."/>
            <person name="McInerney M.J."/>
        </authorList>
    </citation>
    <scope>NUCLEOTIDE SEQUENCE [LARGE SCALE GENOMIC DNA]</scope>
    <source>
        <strain evidence="1 2">ALDC</strain>
    </source>
</reference>
<dbReference type="AlphaFoldDB" id="A0A4P8L7S9"/>
<name>A0A4P8L7S9_9BACT</name>
<keyword evidence="2" id="KW-1185">Reference proteome</keyword>
<dbReference type="KEGG" id="dax:FDQ92_11180"/>
<evidence type="ECO:0000313" key="1">
    <source>
        <dbReference type="EMBL" id="QCQ22682.1"/>
    </source>
</evidence>
<dbReference type="Proteomes" id="UP000298602">
    <property type="component" value="Chromosome"/>
</dbReference>
<gene>
    <name evidence="1" type="ORF">FDQ92_11180</name>
</gene>
<dbReference type="OrthoDB" id="9807346at2"/>
<dbReference type="EMBL" id="CP040098">
    <property type="protein sequence ID" value="QCQ22682.1"/>
    <property type="molecule type" value="Genomic_DNA"/>
</dbReference>
<organism evidence="1 2">
    <name type="scientific">Desulfoglaeba alkanexedens ALDC</name>
    <dbReference type="NCBI Taxonomy" id="980445"/>
    <lineage>
        <taxon>Bacteria</taxon>
        <taxon>Pseudomonadati</taxon>
        <taxon>Thermodesulfobacteriota</taxon>
        <taxon>Syntrophobacteria</taxon>
        <taxon>Syntrophobacterales</taxon>
        <taxon>Syntrophobacteraceae</taxon>
        <taxon>Desulfoglaeba</taxon>
    </lineage>
</organism>
<proteinExistence type="predicted"/>
<sequence length="61" mass="7049">MAERVNCFGCRHFKITWDRMRPYGCKAWGIRSKKHPCQVVFAASGIPCQLFQPKHPKNGTE</sequence>
<evidence type="ECO:0000313" key="2">
    <source>
        <dbReference type="Proteomes" id="UP000298602"/>
    </source>
</evidence>
<reference evidence="1 2" key="2">
    <citation type="submission" date="2019-05" db="EMBL/GenBank/DDBJ databases">
        <authorList>
            <person name="Suflita J.M."/>
            <person name="Marks C.R."/>
        </authorList>
    </citation>
    <scope>NUCLEOTIDE SEQUENCE [LARGE SCALE GENOMIC DNA]</scope>
    <source>
        <strain evidence="1 2">ALDC</strain>
    </source>
</reference>
<accession>A0A4P8L7S9</accession>
<protein>
    <submittedName>
        <fullName evidence="1">Uracil-DNA glycosylase</fullName>
    </submittedName>
</protein>